<gene>
    <name evidence="11 14" type="primary">xerD</name>
    <name evidence="14" type="ORF">JW984_02965</name>
</gene>
<feature type="domain" description="Core-binding (CB)" evidence="13">
    <location>
        <begin position="3"/>
        <end position="89"/>
    </location>
</feature>
<comment type="function">
    <text evidence="11">Site-specific tyrosine recombinase, which acts by catalyzing the cutting and rejoining of the recombining DNA molecules. The XerC-XerD complex is essential to convert dimers of the bacterial chromosome into monomers to permit their segregation at cell division. It also contributes to the segregational stability of plasmids.</text>
</comment>
<dbReference type="GO" id="GO:0051301">
    <property type="term" value="P:cell division"/>
    <property type="evidence" value="ECO:0007669"/>
    <property type="project" value="UniProtKB-KW"/>
</dbReference>
<feature type="domain" description="Tyr recombinase" evidence="12">
    <location>
        <begin position="110"/>
        <end position="292"/>
    </location>
</feature>
<feature type="active site" evidence="11">
    <location>
        <position position="247"/>
    </location>
</feature>
<feature type="active site" evidence="11">
    <location>
        <position position="270"/>
    </location>
</feature>
<feature type="active site" evidence="11">
    <location>
        <position position="150"/>
    </location>
</feature>
<dbReference type="Proteomes" id="UP000809273">
    <property type="component" value="Unassembled WGS sequence"/>
</dbReference>
<evidence type="ECO:0000256" key="6">
    <source>
        <dbReference type="ARBA" id="ARBA00022829"/>
    </source>
</evidence>
<evidence type="ECO:0000256" key="9">
    <source>
        <dbReference type="ARBA" id="ARBA00023172"/>
    </source>
</evidence>
<feature type="active site" description="O-(3'-phospho-DNA)-tyrosine intermediate" evidence="11">
    <location>
        <position position="279"/>
    </location>
</feature>
<comment type="subunit">
    <text evidence="11">Forms a cyclic heterotetrameric complex composed of two molecules of XerC and two molecules of XerD.</text>
</comment>
<dbReference type="PROSITE" id="PS51898">
    <property type="entry name" value="TYR_RECOMBINASE"/>
    <property type="match status" value="1"/>
</dbReference>
<dbReference type="InterPro" id="IPR013762">
    <property type="entry name" value="Integrase-like_cat_sf"/>
</dbReference>
<evidence type="ECO:0000256" key="11">
    <source>
        <dbReference type="HAMAP-Rule" id="MF_01807"/>
    </source>
</evidence>
<evidence type="ECO:0000256" key="5">
    <source>
        <dbReference type="ARBA" id="ARBA00022618"/>
    </source>
</evidence>
<keyword evidence="8 11" id="KW-0238">DNA-binding</keyword>
<dbReference type="InterPro" id="IPR004107">
    <property type="entry name" value="Integrase_SAM-like_N"/>
</dbReference>
<evidence type="ECO:0000256" key="8">
    <source>
        <dbReference type="ARBA" id="ARBA00023125"/>
    </source>
</evidence>
<evidence type="ECO:0000256" key="7">
    <source>
        <dbReference type="ARBA" id="ARBA00022908"/>
    </source>
</evidence>
<dbReference type="GO" id="GO:0009037">
    <property type="term" value="F:tyrosine-based site-specific recombinase activity"/>
    <property type="evidence" value="ECO:0007669"/>
    <property type="project" value="UniProtKB-UniRule"/>
</dbReference>
<evidence type="ECO:0000256" key="10">
    <source>
        <dbReference type="ARBA" id="ARBA00023306"/>
    </source>
</evidence>
<dbReference type="AlphaFoldDB" id="A0A9D8KCI1"/>
<evidence type="ECO:0000259" key="13">
    <source>
        <dbReference type="PROSITE" id="PS51900"/>
    </source>
</evidence>
<dbReference type="PROSITE" id="PS51900">
    <property type="entry name" value="CB"/>
    <property type="match status" value="1"/>
</dbReference>
<dbReference type="InterPro" id="IPR050090">
    <property type="entry name" value="Tyrosine_recombinase_XerCD"/>
</dbReference>
<evidence type="ECO:0000256" key="4">
    <source>
        <dbReference type="ARBA" id="ARBA00022490"/>
    </source>
</evidence>
<dbReference type="NCBIfam" id="TIGR02225">
    <property type="entry name" value="recomb_XerD"/>
    <property type="match status" value="1"/>
</dbReference>
<sequence>MTADTDGLIDRFMNNIRVERGLSVNTVSAYGTDLAKFAEHLSRVQIDNIEEVGEDTVISFLKTLDDEGISTRSRARTLSTLRTFFRFLLVEGIMDSHPLELMESPGFTKKLPEYLTQTEVERLLSAPNIDIPSGIRDKAMLEILYASGLRVSELLGLKLNDVNLEYGYLVAKGKGKKERLVPIGGEALFWLERYVSEVRPSLGRRREDYIFLNRRGGSLSRQYFWRLIKKYADFAAIKKEISPHTIRHSFATHLLAGGADLRSVQAMLGHADISTTEIYTHVDRSRLKTVHKKYHPRS</sequence>
<evidence type="ECO:0000256" key="2">
    <source>
        <dbReference type="ARBA" id="ARBA00010450"/>
    </source>
</evidence>
<keyword evidence="5 11" id="KW-0132">Cell division</keyword>
<dbReference type="Pfam" id="PF02899">
    <property type="entry name" value="Phage_int_SAM_1"/>
    <property type="match status" value="1"/>
</dbReference>
<dbReference type="HAMAP" id="MF_01807">
    <property type="entry name" value="Recomb_XerD"/>
    <property type="match status" value="1"/>
</dbReference>
<keyword evidence="4 11" id="KW-0963">Cytoplasm</keyword>
<dbReference type="PANTHER" id="PTHR30349">
    <property type="entry name" value="PHAGE INTEGRASE-RELATED"/>
    <property type="match status" value="1"/>
</dbReference>
<keyword evidence="10 11" id="KW-0131">Cell cycle</keyword>
<dbReference type="PANTHER" id="PTHR30349:SF81">
    <property type="entry name" value="TYROSINE RECOMBINASE XERC"/>
    <property type="match status" value="1"/>
</dbReference>
<keyword evidence="9 11" id="KW-0233">DNA recombination</keyword>
<dbReference type="EMBL" id="JAFGIX010000014">
    <property type="protein sequence ID" value="MBN1572139.1"/>
    <property type="molecule type" value="Genomic_DNA"/>
</dbReference>
<dbReference type="InterPro" id="IPR044068">
    <property type="entry name" value="CB"/>
</dbReference>
<dbReference type="GO" id="GO:0005737">
    <property type="term" value="C:cytoplasm"/>
    <property type="evidence" value="ECO:0007669"/>
    <property type="project" value="UniProtKB-SubCell"/>
</dbReference>
<evidence type="ECO:0000259" key="12">
    <source>
        <dbReference type="PROSITE" id="PS51898"/>
    </source>
</evidence>
<dbReference type="InterPro" id="IPR010998">
    <property type="entry name" value="Integrase_recombinase_N"/>
</dbReference>
<dbReference type="GO" id="GO:0007059">
    <property type="term" value="P:chromosome segregation"/>
    <property type="evidence" value="ECO:0007669"/>
    <property type="project" value="UniProtKB-UniRule"/>
</dbReference>
<feature type="active site" evidence="11">
    <location>
        <position position="174"/>
    </location>
</feature>
<dbReference type="NCBIfam" id="NF001399">
    <property type="entry name" value="PRK00283.1"/>
    <property type="match status" value="1"/>
</dbReference>
<reference evidence="14" key="1">
    <citation type="journal article" date="2021" name="Environ. Microbiol.">
        <title>Genomic characterization of three novel Desulfobacterota classes expand the metabolic and phylogenetic diversity of the phylum.</title>
        <authorList>
            <person name="Murphy C.L."/>
            <person name="Biggerstaff J."/>
            <person name="Eichhorn A."/>
            <person name="Ewing E."/>
            <person name="Shahan R."/>
            <person name="Soriano D."/>
            <person name="Stewart S."/>
            <person name="VanMol K."/>
            <person name="Walker R."/>
            <person name="Walters P."/>
            <person name="Elshahed M.S."/>
            <person name="Youssef N.H."/>
        </authorList>
    </citation>
    <scope>NUCLEOTIDE SEQUENCE</scope>
    <source>
        <strain evidence="14">Zod_Metabat.24</strain>
    </source>
</reference>
<dbReference type="NCBIfam" id="NF040815">
    <property type="entry name" value="recomb_XerA_Arch"/>
    <property type="match status" value="1"/>
</dbReference>
<organism evidence="14 15">
    <name type="scientific">Candidatus Zymogenus saltonus</name>
    <dbReference type="NCBI Taxonomy" id="2844893"/>
    <lineage>
        <taxon>Bacteria</taxon>
        <taxon>Deltaproteobacteria</taxon>
        <taxon>Candidatus Zymogenia</taxon>
        <taxon>Candidatus Zymogeniales</taxon>
        <taxon>Candidatus Zymogenaceae</taxon>
        <taxon>Candidatus Zymogenus</taxon>
    </lineage>
</organism>
<comment type="subcellular location">
    <subcellularLocation>
        <location evidence="1 11">Cytoplasm</location>
    </subcellularLocation>
</comment>
<dbReference type="InterPro" id="IPR011932">
    <property type="entry name" value="Recomb_XerD"/>
</dbReference>
<evidence type="ECO:0000313" key="14">
    <source>
        <dbReference type="EMBL" id="MBN1572139.1"/>
    </source>
</evidence>
<dbReference type="Pfam" id="PF00589">
    <property type="entry name" value="Phage_integrase"/>
    <property type="match status" value="1"/>
</dbReference>
<accession>A0A9D8KCI1</accession>
<evidence type="ECO:0000313" key="15">
    <source>
        <dbReference type="Proteomes" id="UP000809273"/>
    </source>
</evidence>
<keyword evidence="7 11" id="KW-0229">DNA integration</keyword>
<dbReference type="HAMAP" id="MF_01808">
    <property type="entry name" value="Recomb_XerC_XerD"/>
    <property type="match status" value="1"/>
</dbReference>
<keyword evidence="6 11" id="KW-0159">Chromosome partition</keyword>
<proteinExistence type="inferred from homology"/>
<reference evidence="14" key="2">
    <citation type="submission" date="2021-01" db="EMBL/GenBank/DDBJ databases">
        <authorList>
            <person name="Hahn C.R."/>
            <person name="Youssef N.H."/>
            <person name="Elshahed M."/>
        </authorList>
    </citation>
    <scope>NUCLEOTIDE SEQUENCE</scope>
    <source>
        <strain evidence="14">Zod_Metabat.24</strain>
    </source>
</reference>
<dbReference type="Gene3D" id="1.10.443.10">
    <property type="entry name" value="Intergrase catalytic core"/>
    <property type="match status" value="1"/>
</dbReference>
<dbReference type="CDD" id="cd00798">
    <property type="entry name" value="INT_XerDC_C"/>
    <property type="match status" value="1"/>
</dbReference>
<dbReference type="Gene3D" id="1.10.150.130">
    <property type="match status" value="1"/>
</dbReference>
<name>A0A9D8KCI1_9DELT</name>
<dbReference type="SUPFAM" id="SSF56349">
    <property type="entry name" value="DNA breaking-rejoining enzymes"/>
    <property type="match status" value="1"/>
</dbReference>
<comment type="similarity">
    <text evidence="2 11">Belongs to the 'phage' integrase family. XerD subfamily.</text>
</comment>
<dbReference type="GO" id="GO:0003677">
    <property type="term" value="F:DNA binding"/>
    <property type="evidence" value="ECO:0007669"/>
    <property type="project" value="UniProtKB-UniRule"/>
</dbReference>
<evidence type="ECO:0000256" key="3">
    <source>
        <dbReference type="ARBA" id="ARBA00015810"/>
    </source>
</evidence>
<feature type="active site" evidence="11">
    <location>
        <position position="244"/>
    </location>
</feature>
<dbReference type="InterPro" id="IPR023009">
    <property type="entry name" value="Tyrosine_recombinase_XerC/XerD"/>
</dbReference>
<evidence type="ECO:0000256" key="1">
    <source>
        <dbReference type="ARBA" id="ARBA00004496"/>
    </source>
</evidence>
<comment type="caution">
    <text evidence="14">The sequence shown here is derived from an EMBL/GenBank/DDBJ whole genome shotgun (WGS) entry which is preliminary data.</text>
</comment>
<protein>
    <recommendedName>
        <fullName evidence="3 11">Tyrosine recombinase XerD</fullName>
    </recommendedName>
</protein>
<dbReference type="GO" id="GO:0006313">
    <property type="term" value="P:DNA transposition"/>
    <property type="evidence" value="ECO:0007669"/>
    <property type="project" value="UniProtKB-UniRule"/>
</dbReference>
<dbReference type="InterPro" id="IPR011010">
    <property type="entry name" value="DNA_brk_join_enz"/>
</dbReference>
<dbReference type="InterPro" id="IPR002104">
    <property type="entry name" value="Integrase_catalytic"/>
</dbReference>